<dbReference type="InterPro" id="IPR028909">
    <property type="entry name" value="bL21-like"/>
</dbReference>
<dbReference type="PANTHER" id="PTHR21349:SF0">
    <property type="entry name" value="LARGE RIBOSOMAL SUBUNIT PROTEIN BL21M"/>
    <property type="match status" value="1"/>
</dbReference>
<dbReference type="SUPFAM" id="SSF141091">
    <property type="entry name" value="L21p-like"/>
    <property type="match status" value="1"/>
</dbReference>
<dbReference type="InterPro" id="IPR018258">
    <property type="entry name" value="Ribosomal_bL21_CS"/>
</dbReference>
<name>A0A381R4A4_9ZZZZ</name>
<keyword evidence="5" id="KW-0687">Ribonucleoprotein</keyword>
<evidence type="ECO:0000256" key="3">
    <source>
        <dbReference type="ARBA" id="ARBA00022884"/>
    </source>
</evidence>
<dbReference type="HAMAP" id="MF_01363">
    <property type="entry name" value="Ribosomal_bL21"/>
    <property type="match status" value="1"/>
</dbReference>
<dbReference type="NCBIfam" id="TIGR00061">
    <property type="entry name" value="L21"/>
    <property type="match status" value="1"/>
</dbReference>
<dbReference type="GO" id="GO:0005840">
    <property type="term" value="C:ribosome"/>
    <property type="evidence" value="ECO:0007669"/>
    <property type="project" value="UniProtKB-KW"/>
</dbReference>
<keyword evidence="3" id="KW-0694">RNA-binding</keyword>
<feature type="compositionally biased region" description="Basic residues" evidence="6">
    <location>
        <begin position="105"/>
        <end position="124"/>
    </location>
</feature>
<dbReference type="AlphaFoldDB" id="A0A381R4A4"/>
<feature type="region of interest" description="Disordered" evidence="6">
    <location>
        <begin position="104"/>
        <end position="124"/>
    </location>
</feature>
<dbReference type="EMBL" id="UINC01001593">
    <property type="protein sequence ID" value="SUZ84393.1"/>
    <property type="molecule type" value="Genomic_DNA"/>
</dbReference>
<dbReference type="InterPro" id="IPR036164">
    <property type="entry name" value="bL21-like_sf"/>
</dbReference>
<keyword evidence="4" id="KW-0689">Ribosomal protein</keyword>
<evidence type="ECO:0000313" key="7">
    <source>
        <dbReference type="EMBL" id="SUZ84393.1"/>
    </source>
</evidence>
<evidence type="ECO:0000256" key="4">
    <source>
        <dbReference type="ARBA" id="ARBA00022980"/>
    </source>
</evidence>
<reference evidence="7" key="1">
    <citation type="submission" date="2018-05" db="EMBL/GenBank/DDBJ databases">
        <authorList>
            <person name="Lanie J.A."/>
            <person name="Ng W.-L."/>
            <person name="Kazmierczak K.M."/>
            <person name="Andrzejewski T.M."/>
            <person name="Davidsen T.M."/>
            <person name="Wayne K.J."/>
            <person name="Tettelin H."/>
            <person name="Glass J.I."/>
            <person name="Rusch D."/>
            <person name="Podicherti R."/>
            <person name="Tsui H.-C.T."/>
            <person name="Winkler M.E."/>
        </authorList>
    </citation>
    <scope>NUCLEOTIDE SEQUENCE</scope>
</reference>
<proteinExistence type="inferred from homology"/>
<dbReference type="GO" id="GO:0003735">
    <property type="term" value="F:structural constituent of ribosome"/>
    <property type="evidence" value="ECO:0007669"/>
    <property type="project" value="InterPro"/>
</dbReference>
<gene>
    <name evidence="7" type="ORF">METZ01_LOCUS37247</name>
</gene>
<comment type="similarity">
    <text evidence="1">Belongs to the bacterial ribosomal protein bL21 family.</text>
</comment>
<dbReference type="InterPro" id="IPR001787">
    <property type="entry name" value="Ribosomal_bL21"/>
</dbReference>
<evidence type="ECO:0000256" key="2">
    <source>
        <dbReference type="ARBA" id="ARBA00022730"/>
    </source>
</evidence>
<keyword evidence="2" id="KW-0699">rRNA-binding</keyword>
<protein>
    <recommendedName>
        <fullName evidence="8">50S ribosomal protein L21</fullName>
    </recommendedName>
</protein>
<dbReference type="PANTHER" id="PTHR21349">
    <property type="entry name" value="50S RIBOSOMAL PROTEIN L21"/>
    <property type="match status" value="1"/>
</dbReference>
<dbReference type="GO" id="GO:1990904">
    <property type="term" value="C:ribonucleoprotein complex"/>
    <property type="evidence" value="ECO:0007669"/>
    <property type="project" value="UniProtKB-KW"/>
</dbReference>
<dbReference type="GO" id="GO:0006412">
    <property type="term" value="P:translation"/>
    <property type="evidence" value="ECO:0007669"/>
    <property type="project" value="InterPro"/>
</dbReference>
<dbReference type="GO" id="GO:0019843">
    <property type="term" value="F:rRNA binding"/>
    <property type="evidence" value="ECO:0007669"/>
    <property type="project" value="UniProtKB-KW"/>
</dbReference>
<sequence length="124" mass="14072">MIVIVEIYGKQYKVSKGDTVMVDSKIDLETGKTVKFDNIKAVLDKDTNIFNPKELSSYKVNAKIVDHTRADKVLVIKKKRRKGYQRKNGHRQDLTMIQIQSITGTKKKATSATKKKATSTTKKK</sequence>
<dbReference type="GO" id="GO:0005737">
    <property type="term" value="C:cytoplasm"/>
    <property type="evidence" value="ECO:0007669"/>
    <property type="project" value="UniProtKB-ARBA"/>
</dbReference>
<accession>A0A381R4A4</accession>
<dbReference type="PROSITE" id="PS01169">
    <property type="entry name" value="RIBOSOMAL_L21"/>
    <property type="match status" value="1"/>
</dbReference>
<evidence type="ECO:0000256" key="6">
    <source>
        <dbReference type="SAM" id="MobiDB-lite"/>
    </source>
</evidence>
<evidence type="ECO:0008006" key="8">
    <source>
        <dbReference type="Google" id="ProtNLM"/>
    </source>
</evidence>
<dbReference type="Pfam" id="PF00829">
    <property type="entry name" value="Ribosomal_L21p"/>
    <property type="match status" value="1"/>
</dbReference>
<evidence type="ECO:0000256" key="1">
    <source>
        <dbReference type="ARBA" id="ARBA00008563"/>
    </source>
</evidence>
<evidence type="ECO:0000256" key="5">
    <source>
        <dbReference type="ARBA" id="ARBA00023274"/>
    </source>
</evidence>
<organism evidence="7">
    <name type="scientific">marine metagenome</name>
    <dbReference type="NCBI Taxonomy" id="408172"/>
    <lineage>
        <taxon>unclassified sequences</taxon>
        <taxon>metagenomes</taxon>
        <taxon>ecological metagenomes</taxon>
    </lineage>
</organism>